<evidence type="ECO:0000256" key="2">
    <source>
        <dbReference type="ARBA" id="ARBA00022540"/>
    </source>
</evidence>
<dbReference type="GO" id="GO:0043022">
    <property type="term" value="F:ribosome binding"/>
    <property type="evidence" value="ECO:0007669"/>
    <property type="project" value="UniProtKB-ARBA"/>
</dbReference>
<evidence type="ECO:0000256" key="1">
    <source>
        <dbReference type="ARBA" id="ARBA00005439"/>
    </source>
</evidence>
<keyword evidence="4" id="KW-0963">Cytoplasm</keyword>
<evidence type="ECO:0000256" key="7">
    <source>
        <dbReference type="SAM" id="MobiDB-lite"/>
    </source>
</evidence>
<evidence type="ECO:0000313" key="11">
    <source>
        <dbReference type="Proteomes" id="UP000178187"/>
    </source>
</evidence>
<dbReference type="FunFam" id="3.10.20.80:FF:000001">
    <property type="entry name" value="Translation initiation factor IF-3"/>
    <property type="match status" value="1"/>
</dbReference>
<keyword evidence="2 4" id="KW-0396">Initiation factor</keyword>
<dbReference type="FunFam" id="3.30.110.10:FF:000001">
    <property type="entry name" value="Translation initiation factor IF-3"/>
    <property type="match status" value="1"/>
</dbReference>
<dbReference type="Pfam" id="PF00707">
    <property type="entry name" value="IF3_C"/>
    <property type="match status" value="1"/>
</dbReference>
<evidence type="ECO:0000259" key="9">
    <source>
        <dbReference type="Pfam" id="PF05198"/>
    </source>
</evidence>
<dbReference type="Gene3D" id="3.10.20.80">
    <property type="entry name" value="Translation initiation factor 3 (IF-3), N-terminal domain"/>
    <property type="match status" value="1"/>
</dbReference>
<gene>
    <name evidence="4" type="primary">infC</name>
    <name evidence="10" type="ORF">A3G33_00900</name>
</gene>
<dbReference type="Pfam" id="PF05198">
    <property type="entry name" value="IF3_N"/>
    <property type="match status" value="1"/>
</dbReference>
<dbReference type="SUPFAM" id="SSF55200">
    <property type="entry name" value="Translation initiation factor IF3, C-terminal domain"/>
    <property type="match status" value="1"/>
</dbReference>
<comment type="subunit">
    <text evidence="4 6">Monomer.</text>
</comment>
<dbReference type="PROSITE" id="PS00938">
    <property type="entry name" value="IF3"/>
    <property type="match status" value="1"/>
</dbReference>
<dbReference type="EMBL" id="MHFR01000007">
    <property type="protein sequence ID" value="OGW99437.1"/>
    <property type="molecule type" value="Genomic_DNA"/>
</dbReference>
<dbReference type="InterPro" id="IPR036788">
    <property type="entry name" value="T_IF-3_C_sf"/>
</dbReference>
<dbReference type="GO" id="GO:0032790">
    <property type="term" value="P:ribosome disassembly"/>
    <property type="evidence" value="ECO:0007669"/>
    <property type="project" value="TreeGrafter"/>
</dbReference>
<keyword evidence="3 4" id="KW-0648">Protein biosynthesis</keyword>
<feature type="region of interest" description="Disordered" evidence="7">
    <location>
        <begin position="166"/>
        <end position="196"/>
    </location>
</feature>
<comment type="caution">
    <text evidence="10">The sequence shown here is derived from an EMBL/GenBank/DDBJ whole genome shotgun (WGS) entry which is preliminary data.</text>
</comment>
<dbReference type="HAMAP" id="MF_00080">
    <property type="entry name" value="IF_3"/>
    <property type="match status" value="1"/>
</dbReference>
<dbReference type="InterPro" id="IPR036787">
    <property type="entry name" value="T_IF-3_N_sf"/>
</dbReference>
<evidence type="ECO:0000256" key="3">
    <source>
        <dbReference type="ARBA" id="ARBA00022917"/>
    </source>
</evidence>
<evidence type="ECO:0000256" key="6">
    <source>
        <dbReference type="RuleBase" id="RU000646"/>
    </source>
</evidence>
<reference evidence="10 11" key="1">
    <citation type="journal article" date="2016" name="Nat. Commun.">
        <title>Thousands of microbial genomes shed light on interconnected biogeochemical processes in an aquifer system.</title>
        <authorList>
            <person name="Anantharaman K."/>
            <person name="Brown C.T."/>
            <person name="Hug L.A."/>
            <person name="Sharon I."/>
            <person name="Castelle C.J."/>
            <person name="Probst A.J."/>
            <person name="Thomas B.C."/>
            <person name="Singh A."/>
            <person name="Wilkins M.J."/>
            <person name="Karaoz U."/>
            <person name="Brodie E.L."/>
            <person name="Williams K.H."/>
            <person name="Hubbard S.S."/>
            <person name="Banfield J.F."/>
        </authorList>
    </citation>
    <scope>NUCLEOTIDE SEQUENCE [LARGE SCALE GENOMIC DNA]</scope>
</reference>
<dbReference type="GO" id="GO:0003743">
    <property type="term" value="F:translation initiation factor activity"/>
    <property type="evidence" value="ECO:0007669"/>
    <property type="project" value="UniProtKB-UniRule"/>
</dbReference>
<dbReference type="Proteomes" id="UP000178187">
    <property type="component" value="Unassembled WGS sequence"/>
</dbReference>
<organism evidence="10 11">
    <name type="scientific">Candidatus Danuiimicrobium aquiferis</name>
    <dbReference type="NCBI Taxonomy" id="1801832"/>
    <lineage>
        <taxon>Bacteria</taxon>
        <taxon>Pseudomonadati</taxon>
        <taxon>Candidatus Omnitrophota</taxon>
        <taxon>Candidatus Danuiimicrobium</taxon>
    </lineage>
</organism>
<dbReference type="SUPFAM" id="SSF54364">
    <property type="entry name" value="Translation initiation factor IF3, N-terminal domain"/>
    <property type="match status" value="1"/>
</dbReference>
<evidence type="ECO:0000259" key="8">
    <source>
        <dbReference type="Pfam" id="PF00707"/>
    </source>
</evidence>
<feature type="domain" description="Translation initiation factor 3 N-terminal" evidence="9">
    <location>
        <begin position="4"/>
        <end position="72"/>
    </location>
</feature>
<dbReference type="PANTHER" id="PTHR10938:SF0">
    <property type="entry name" value="TRANSLATION INITIATION FACTOR IF-3, MITOCHONDRIAL"/>
    <property type="match status" value="1"/>
</dbReference>
<sequence length="196" mass="22556">MRRNERIKVPQIRLIGAEGNQIGIVTPQEGIRLAREAGLDLIEISPTAKPPVCRILDFGKYVYQLEKKEKQARKNRHVMHNKEVKLSAKIHEHDYQTKLRSAVKFLTRGDKVKLTLMFRGREIAHTEIGRRVIDRFVQDVIDVGEAEKAPELENKLLIVVLNPKPQSHKKIKKENESVKDNEEIETKNEESGPETV</sequence>
<accession>A0A1G1L2R5</accession>
<dbReference type="InterPro" id="IPR001288">
    <property type="entry name" value="Translation_initiation_fac_3"/>
</dbReference>
<dbReference type="GO" id="GO:0016020">
    <property type="term" value="C:membrane"/>
    <property type="evidence" value="ECO:0007669"/>
    <property type="project" value="TreeGrafter"/>
</dbReference>
<dbReference type="PANTHER" id="PTHR10938">
    <property type="entry name" value="TRANSLATION INITIATION FACTOR IF-3"/>
    <property type="match status" value="1"/>
</dbReference>
<name>A0A1G1L2R5_9BACT</name>
<comment type="similarity">
    <text evidence="1 4 6">Belongs to the IF-3 family.</text>
</comment>
<dbReference type="InterPro" id="IPR019815">
    <property type="entry name" value="Translation_initiation_fac_3_C"/>
</dbReference>
<dbReference type="InterPro" id="IPR019813">
    <property type="entry name" value="Translation_initiation_fac3_CS"/>
</dbReference>
<feature type="compositionally biased region" description="Basic and acidic residues" evidence="7">
    <location>
        <begin position="173"/>
        <end position="190"/>
    </location>
</feature>
<proteinExistence type="inferred from homology"/>
<dbReference type="InterPro" id="IPR019814">
    <property type="entry name" value="Translation_initiation_fac_3_N"/>
</dbReference>
<protein>
    <recommendedName>
        <fullName evidence="4 5">Translation initiation factor IF-3</fullName>
    </recommendedName>
</protein>
<dbReference type="AlphaFoldDB" id="A0A1G1L2R5"/>
<comment type="subcellular location">
    <subcellularLocation>
        <location evidence="4 6">Cytoplasm</location>
    </subcellularLocation>
</comment>
<comment type="function">
    <text evidence="4 6">IF-3 binds to the 30S ribosomal subunit and shifts the equilibrium between 70S ribosomes and their 50S and 30S subunits in favor of the free subunits, thus enhancing the availability of 30S subunits on which protein synthesis initiation begins.</text>
</comment>
<dbReference type="Gene3D" id="3.30.110.10">
    <property type="entry name" value="Translation initiation factor 3 (IF-3), C-terminal domain"/>
    <property type="match status" value="1"/>
</dbReference>
<evidence type="ECO:0000313" key="10">
    <source>
        <dbReference type="EMBL" id="OGW99437.1"/>
    </source>
</evidence>
<feature type="domain" description="Translation initiation factor 3 C-terminal" evidence="8">
    <location>
        <begin position="80"/>
        <end position="164"/>
    </location>
</feature>
<evidence type="ECO:0000256" key="5">
    <source>
        <dbReference type="NCBIfam" id="TIGR00168"/>
    </source>
</evidence>
<dbReference type="NCBIfam" id="TIGR00168">
    <property type="entry name" value="infC"/>
    <property type="match status" value="1"/>
</dbReference>
<evidence type="ECO:0000256" key="4">
    <source>
        <dbReference type="HAMAP-Rule" id="MF_00080"/>
    </source>
</evidence>
<dbReference type="GO" id="GO:0005829">
    <property type="term" value="C:cytosol"/>
    <property type="evidence" value="ECO:0007669"/>
    <property type="project" value="TreeGrafter"/>
</dbReference>